<proteinExistence type="predicted"/>
<name>A0A1H7S876_OLID1</name>
<dbReference type="InterPro" id="IPR025438">
    <property type="entry name" value="DUF4180"/>
</dbReference>
<dbReference type="AlphaFoldDB" id="A0A1H7S876"/>
<dbReference type="Pfam" id="PF13788">
    <property type="entry name" value="DUF4180"/>
    <property type="match status" value="1"/>
</dbReference>
<reference evidence="3" key="1">
    <citation type="submission" date="2016-10" db="EMBL/GenBank/DDBJ databases">
        <authorList>
            <person name="Varghese N."/>
            <person name="Submissions S."/>
        </authorList>
    </citation>
    <scope>NUCLEOTIDE SEQUENCE [LARGE SCALE GENOMIC DNA]</scope>
    <source>
        <strain evidence="3">DSM 18733</strain>
    </source>
</reference>
<evidence type="ECO:0000313" key="3">
    <source>
        <dbReference type="Proteomes" id="UP000199421"/>
    </source>
</evidence>
<protein>
    <recommendedName>
        <fullName evidence="1">DUF4180 domain-containing protein</fullName>
    </recommendedName>
</protein>
<dbReference type="OrthoDB" id="8595425at2"/>
<dbReference type="Proteomes" id="UP000199421">
    <property type="component" value="Unassembled WGS sequence"/>
</dbReference>
<accession>A0A1H7S876</accession>
<dbReference type="EMBL" id="FOAF01000003">
    <property type="protein sequence ID" value="SEL68578.1"/>
    <property type="molecule type" value="Genomic_DNA"/>
</dbReference>
<evidence type="ECO:0000259" key="1">
    <source>
        <dbReference type="Pfam" id="PF13788"/>
    </source>
</evidence>
<sequence>MKIETHRINDTEIAEIISEEVIIESAEDGLDLLGNIYYLGFDKMIIHEKNITPAFFDLKNGMAGEILQKFSNYRIRLALVGSFNDYLGKSIKDFIYESNNVGHINFVPSVELAVQVLSN</sequence>
<gene>
    <name evidence="2" type="ORF">SAMN05661044_03109</name>
</gene>
<organism evidence="2 3">
    <name type="scientific">Olivibacter domesticus</name>
    <name type="common">Pseudosphingobacterium domesticum</name>
    <dbReference type="NCBI Taxonomy" id="407022"/>
    <lineage>
        <taxon>Bacteria</taxon>
        <taxon>Pseudomonadati</taxon>
        <taxon>Bacteroidota</taxon>
        <taxon>Sphingobacteriia</taxon>
        <taxon>Sphingobacteriales</taxon>
        <taxon>Sphingobacteriaceae</taxon>
        <taxon>Olivibacter</taxon>
    </lineage>
</organism>
<feature type="domain" description="DUF4180" evidence="1">
    <location>
        <begin position="9"/>
        <end position="115"/>
    </location>
</feature>
<evidence type="ECO:0000313" key="2">
    <source>
        <dbReference type="EMBL" id="SEL68578.1"/>
    </source>
</evidence>
<dbReference type="RefSeq" id="WP_093326260.1">
    <property type="nucleotide sequence ID" value="NZ_FOAF01000003.1"/>
</dbReference>
<keyword evidence="3" id="KW-1185">Reference proteome</keyword>